<dbReference type="RefSeq" id="WP_115268066.1">
    <property type="nucleotide sequence ID" value="NZ_JBNPNB010000051.1"/>
</dbReference>
<sequence length="110" mass="12761">MISPKSYEDIADYIEKSERLVLFFTADWCPDCQFIYPALPEIEEKFSTFTFLRIDRDDFLDLAKTWDVYGIPSFIVLEDGKEIGRFVSKARKTKAEIMAFLADLEGKTQA</sequence>
<dbReference type="Pfam" id="PF00085">
    <property type="entry name" value="Thioredoxin"/>
    <property type="match status" value="1"/>
</dbReference>
<evidence type="ECO:0000313" key="2">
    <source>
        <dbReference type="EMBL" id="SUN59673.1"/>
    </source>
</evidence>
<dbReference type="PROSITE" id="PS51352">
    <property type="entry name" value="THIOREDOXIN_2"/>
    <property type="match status" value="1"/>
</dbReference>
<keyword evidence="3" id="KW-1185">Reference proteome</keyword>
<dbReference type="OrthoDB" id="7629852at2"/>
<dbReference type="EMBL" id="UHFN01000007">
    <property type="protein sequence ID" value="SUN59673.1"/>
    <property type="molecule type" value="Genomic_DNA"/>
</dbReference>
<evidence type="ECO:0000259" key="1">
    <source>
        <dbReference type="PROSITE" id="PS51352"/>
    </source>
</evidence>
<evidence type="ECO:0000313" key="3">
    <source>
        <dbReference type="Proteomes" id="UP000254924"/>
    </source>
</evidence>
<dbReference type="InterPro" id="IPR050620">
    <property type="entry name" value="Thioredoxin_H-type-like"/>
</dbReference>
<protein>
    <submittedName>
        <fullName evidence="2">Thioredoxin</fullName>
    </submittedName>
</protein>
<reference evidence="2 3" key="1">
    <citation type="submission" date="2018-06" db="EMBL/GenBank/DDBJ databases">
        <authorList>
            <consortium name="Pathogen Informatics"/>
            <person name="Doyle S."/>
        </authorList>
    </citation>
    <scope>NUCLEOTIDE SEQUENCE [LARGE SCALE GENOMIC DNA]</scope>
    <source>
        <strain evidence="2 3">NCTC12224</strain>
    </source>
</reference>
<dbReference type="PANTHER" id="PTHR10438">
    <property type="entry name" value="THIOREDOXIN"/>
    <property type="match status" value="1"/>
</dbReference>
<dbReference type="InterPro" id="IPR036249">
    <property type="entry name" value="Thioredoxin-like_sf"/>
</dbReference>
<dbReference type="AlphaFoldDB" id="A0A380K3T6"/>
<accession>A0A380K3T6</accession>
<proteinExistence type="predicted"/>
<organism evidence="2 3">
    <name type="scientific">Streptococcus hyointestinalis</name>
    <dbReference type="NCBI Taxonomy" id="1337"/>
    <lineage>
        <taxon>Bacteria</taxon>
        <taxon>Bacillati</taxon>
        <taxon>Bacillota</taxon>
        <taxon>Bacilli</taxon>
        <taxon>Lactobacillales</taxon>
        <taxon>Streptococcaceae</taxon>
        <taxon>Streptococcus</taxon>
    </lineage>
</organism>
<dbReference type="InterPro" id="IPR013766">
    <property type="entry name" value="Thioredoxin_domain"/>
</dbReference>
<dbReference type="Gene3D" id="3.40.30.10">
    <property type="entry name" value="Glutaredoxin"/>
    <property type="match status" value="1"/>
</dbReference>
<dbReference type="GeneID" id="78355957"/>
<feature type="domain" description="Thioredoxin" evidence="1">
    <location>
        <begin position="1"/>
        <end position="106"/>
    </location>
</feature>
<gene>
    <name evidence="2" type="primary">trxA_1</name>
    <name evidence="2" type="ORF">NCTC12224_00496</name>
</gene>
<dbReference type="PANTHER" id="PTHR10438:SF468">
    <property type="entry name" value="THIOREDOXIN-1-RELATED"/>
    <property type="match status" value="1"/>
</dbReference>
<dbReference type="Proteomes" id="UP000254924">
    <property type="component" value="Unassembled WGS sequence"/>
</dbReference>
<dbReference type="SUPFAM" id="SSF52833">
    <property type="entry name" value="Thioredoxin-like"/>
    <property type="match status" value="1"/>
</dbReference>
<name>A0A380K3T6_9STRE</name>
<dbReference type="CDD" id="cd02947">
    <property type="entry name" value="TRX_family"/>
    <property type="match status" value="1"/>
</dbReference>